<dbReference type="VEuPathDB" id="VectorBase:LOC119171443"/>
<dbReference type="InterPro" id="IPR032675">
    <property type="entry name" value="LRR_dom_sf"/>
</dbReference>
<dbReference type="SUPFAM" id="SSF52047">
    <property type="entry name" value="RNI-like"/>
    <property type="match status" value="1"/>
</dbReference>
<dbReference type="InterPro" id="IPR036047">
    <property type="entry name" value="F-box-like_dom_sf"/>
</dbReference>
<dbReference type="AlphaFoldDB" id="A0A9J6E173"/>
<dbReference type="EMBL" id="JABSTU010000006">
    <property type="protein sequence ID" value="KAH8028303.1"/>
    <property type="molecule type" value="Genomic_DNA"/>
</dbReference>
<protein>
    <recommendedName>
        <fullName evidence="1">F-box domain-containing protein</fullName>
    </recommendedName>
</protein>
<reference evidence="2" key="2">
    <citation type="submission" date="2021-09" db="EMBL/GenBank/DDBJ databases">
        <authorList>
            <person name="Jia N."/>
            <person name="Wang J."/>
            <person name="Shi W."/>
            <person name="Du L."/>
            <person name="Sun Y."/>
            <person name="Zhan W."/>
            <person name="Jiang J."/>
            <person name="Wang Q."/>
            <person name="Zhang B."/>
            <person name="Ji P."/>
            <person name="Sakyi L.B."/>
            <person name="Cui X."/>
            <person name="Yuan T."/>
            <person name="Jiang B."/>
            <person name="Yang W."/>
            <person name="Lam T.T.-Y."/>
            <person name="Chang Q."/>
            <person name="Ding S."/>
            <person name="Wang X."/>
            <person name="Zhu J."/>
            <person name="Ruan X."/>
            <person name="Zhao L."/>
            <person name="Wei J."/>
            <person name="Que T."/>
            <person name="Du C."/>
            <person name="Cheng J."/>
            <person name="Dai P."/>
            <person name="Han X."/>
            <person name="Huang E."/>
            <person name="Gao Y."/>
            <person name="Liu J."/>
            <person name="Shao H."/>
            <person name="Ye R."/>
            <person name="Li L."/>
            <person name="Wei W."/>
            <person name="Wang X."/>
            <person name="Wang C."/>
            <person name="Huo Q."/>
            <person name="Li W."/>
            <person name="Guo W."/>
            <person name="Chen H."/>
            <person name="Chen S."/>
            <person name="Zhou L."/>
            <person name="Zhou L."/>
            <person name="Ni X."/>
            <person name="Tian J."/>
            <person name="Zhou Y."/>
            <person name="Sheng Y."/>
            <person name="Liu T."/>
            <person name="Pan Y."/>
            <person name="Xia L."/>
            <person name="Li J."/>
            <person name="Zhao F."/>
            <person name="Cao W."/>
        </authorList>
    </citation>
    <scope>NUCLEOTIDE SEQUENCE</scope>
    <source>
        <strain evidence="2">Rmic-2018</strain>
        <tissue evidence="2">Larvae</tissue>
    </source>
</reference>
<name>A0A9J6E173_RHIMP</name>
<evidence type="ECO:0000313" key="2">
    <source>
        <dbReference type="EMBL" id="KAH8028303.1"/>
    </source>
</evidence>
<evidence type="ECO:0000259" key="1">
    <source>
        <dbReference type="PROSITE" id="PS50181"/>
    </source>
</evidence>
<reference evidence="2" key="1">
    <citation type="journal article" date="2020" name="Cell">
        <title>Large-Scale Comparative Analyses of Tick Genomes Elucidate Their Genetic Diversity and Vector Capacities.</title>
        <authorList>
            <consortium name="Tick Genome and Microbiome Consortium (TIGMIC)"/>
            <person name="Jia N."/>
            <person name="Wang J."/>
            <person name="Shi W."/>
            <person name="Du L."/>
            <person name="Sun Y."/>
            <person name="Zhan W."/>
            <person name="Jiang J.F."/>
            <person name="Wang Q."/>
            <person name="Zhang B."/>
            <person name="Ji P."/>
            <person name="Bell-Sakyi L."/>
            <person name="Cui X.M."/>
            <person name="Yuan T.T."/>
            <person name="Jiang B.G."/>
            <person name="Yang W.F."/>
            <person name="Lam T.T."/>
            <person name="Chang Q.C."/>
            <person name="Ding S.J."/>
            <person name="Wang X.J."/>
            <person name="Zhu J.G."/>
            <person name="Ruan X.D."/>
            <person name="Zhao L."/>
            <person name="Wei J.T."/>
            <person name="Ye R.Z."/>
            <person name="Que T.C."/>
            <person name="Du C.H."/>
            <person name="Zhou Y.H."/>
            <person name="Cheng J.X."/>
            <person name="Dai P.F."/>
            <person name="Guo W.B."/>
            <person name="Han X.H."/>
            <person name="Huang E.J."/>
            <person name="Li L.F."/>
            <person name="Wei W."/>
            <person name="Gao Y.C."/>
            <person name="Liu J.Z."/>
            <person name="Shao H.Z."/>
            <person name="Wang X."/>
            <person name="Wang C.C."/>
            <person name="Yang T.C."/>
            <person name="Huo Q.B."/>
            <person name="Li W."/>
            <person name="Chen H.Y."/>
            <person name="Chen S.E."/>
            <person name="Zhou L.G."/>
            <person name="Ni X.B."/>
            <person name="Tian J.H."/>
            <person name="Sheng Y."/>
            <person name="Liu T."/>
            <person name="Pan Y.S."/>
            <person name="Xia L.Y."/>
            <person name="Li J."/>
            <person name="Zhao F."/>
            <person name="Cao W.C."/>
        </authorList>
    </citation>
    <scope>NUCLEOTIDE SEQUENCE</scope>
    <source>
        <strain evidence="2">Rmic-2018</strain>
    </source>
</reference>
<feature type="domain" description="F-box" evidence="1">
    <location>
        <begin position="40"/>
        <end position="86"/>
    </location>
</feature>
<accession>A0A9J6E173</accession>
<organism evidence="2 3">
    <name type="scientific">Rhipicephalus microplus</name>
    <name type="common">Cattle tick</name>
    <name type="synonym">Boophilus microplus</name>
    <dbReference type="NCBI Taxonomy" id="6941"/>
    <lineage>
        <taxon>Eukaryota</taxon>
        <taxon>Metazoa</taxon>
        <taxon>Ecdysozoa</taxon>
        <taxon>Arthropoda</taxon>
        <taxon>Chelicerata</taxon>
        <taxon>Arachnida</taxon>
        <taxon>Acari</taxon>
        <taxon>Parasitiformes</taxon>
        <taxon>Ixodida</taxon>
        <taxon>Ixodoidea</taxon>
        <taxon>Ixodidae</taxon>
        <taxon>Rhipicephalinae</taxon>
        <taxon>Rhipicephalus</taxon>
        <taxon>Boophilus</taxon>
    </lineage>
</organism>
<dbReference type="SUPFAM" id="SSF81383">
    <property type="entry name" value="F-box domain"/>
    <property type="match status" value="1"/>
</dbReference>
<keyword evidence="3" id="KW-1185">Reference proteome</keyword>
<dbReference type="Proteomes" id="UP000821866">
    <property type="component" value="Chromosome 4"/>
</dbReference>
<dbReference type="Pfam" id="PF12937">
    <property type="entry name" value="F-box-like"/>
    <property type="match status" value="1"/>
</dbReference>
<dbReference type="PROSITE" id="PS50181">
    <property type="entry name" value="FBOX"/>
    <property type="match status" value="1"/>
</dbReference>
<comment type="caution">
    <text evidence="2">The sequence shown here is derived from an EMBL/GenBank/DDBJ whole genome shotgun (WGS) entry which is preliminary data.</text>
</comment>
<evidence type="ECO:0000313" key="3">
    <source>
        <dbReference type="Proteomes" id="UP000821866"/>
    </source>
</evidence>
<dbReference type="Gene3D" id="3.80.10.10">
    <property type="entry name" value="Ribonuclease Inhibitor"/>
    <property type="match status" value="2"/>
</dbReference>
<proteinExistence type="predicted"/>
<dbReference type="InterPro" id="IPR001810">
    <property type="entry name" value="F-box_dom"/>
</dbReference>
<sequence length="686" mass="77370">MATFYALIRAWLKSLSNWVPKCHGKATSTPAASQATCVPSDFVPCLPPELWVKIFQHLDIESLLNLAEAVPQWKHLAFSPAVIRSVTFNQGADERILKKFLLTERENLVPEKRSRSEPLALGVRELRLTNCIALPSKAIIDVTRRCYNLRELYCVNCVVEPYELFRHLCRLLQSIKKVEWTLYDTSRYRYENSLDVWRIERLHEGMGPSINEMYVEKVLCEATVVFLNSFLKRCRHLCHLHVHNVCTEYYLELDADDGSANFVPDKRAASSITDHLPTLQTYQCTFEMPLSPNMDSRLPVILYNIAWQWNGVVSQPQEPEPWFNVVRLDDVVNGEVALGGRQQVTLIVRGNMRVASLFEEAASKPESWKDVRRLTVVYVPSLTPNENSIPSSAVPRNSERPMRQFFDASVSRLTELNLSMSHFSIGCDCCHLVASTLHSLRSLSLPPCGANLQRSLAWLAQGCKLLESLDVRSVPTVNDAGCKCEACKRPLRFTASSLKLVHKETRLMQLTIDETAQISNLRFLRECRVARLSISVDNVKCGDFTQCPKVLGRLLASNHRLSSLTLVARGATLRPALAETLSRVKSLRRVCVLTTASVCSMAVVDFLLRLERGLPELLCAHVHYAGEEGVVLARTWLRRRRHDIPGHSSIPVLPSANGVVVYDRPCLSLLCCVDGFTGLVRPRNRS</sequence>
<gene>
    <name evidence="2" type="ORF">HPB51_014959</name>
</gene>